<evidence type="ECO:0000256" key="7">
    <source>
        <dbReference type="ARBA" id="ARBA00022695"/>
    </source>
</evidence>
<dbReference type="CDD" id="cd02064">
    <property type="entry name" value="FAD_synthetase_N"/>
    <property type="match status" value="1"/>
</dbReference>
<evidence type="ECO:0000259" key="16">
    <source>
        <dbReference type="SMART" id="SM00904"/>
    </source>
</evidence>
<evidence type="ECO:0000256" key="12">
    <source>
        <dbReference type="ARBA" id="ARBA00023268"/>
    </source>
</evidence>
<dbReference type="InterPro" id="IPR015864">
    <property type="entry name" value="FAD_synthase"/>
</dbReference>
<dbReference type="EC" id="2.7.7.2" evidence="15"/>
<dbReference type="InterPro" id="IPR014729">
    <property type="entry name" value="Rossmann-like_a/b/a_fold"/>
</dbReference>
<evidence type="ECO:0000256" key="10">
    <source>
        <dbReference type="ARBA" id="ARBA00022827"/>
    </source>
</evidence>
<evidence type="ECO:0000256" key="11">
    <source>
        <dbReference type="ARBA" id="ARBA00022840"/>
    </source>
</evidence>
<dbReference type="GO" id="GO:0006747">
    <property type="term" value="P:FAD biosynthetic process"/>
    <property type="evidence" value="ECO:0007669"/>
    <property type="project" value="UniProtKB-UniRule"/>
</dbReference>
<dbReference type="Gene3D" id="3.40.50.620">
    <property type="entry name" value="HUPs"/>
    <property type="match status" value="1"/>
</dbReference>
<proteinExistence type="inferred from homology"/>
<evidence type="ECO:0000256" key="15">
    <source>
        <dbReference type="PIRNR" id="PIRNR004491"/>
    </source>
</evidence>
<dbReference type="NCBIfam" id="TIGR00083">
    <property type="entry name" value="ribF"/>
    <property type="match status" value="1"/>
</dbReference>
<dbReference type="Gene3D" id="2.40.30.30">
    <property type="entry name" value="Riboflavin kinase-like"/>
    <property type="match status" value="1"/>
</dbReference>
<dbReference type="PANTHER" id="PTHR22749:SF6">
    <property type="entry name" value="RIBOFLAVIN KINASE"/>
    <property type="match status" value="1"/>
</dbReference>
<dbReference type="SMART" id="SM00904">
    <property type="entry name" value="Flavokinase"/>
    <property type="match status" value="1"/>
</dbReference>
<dbReference type="EMBL" id="UFTF01000001">
    <property type="protein sequence ID" value="SUV45420.1"/>
    <property type="molecule type" value="Genomic_DNA"/>
</dbReference>
<dbReference type="GO" id="GO:0009231">
    <property type="term" value="P:riboflavin biosynthetic process"/>
    <property type="evidence" value="ECO:0007669"/>
    <property type="project" value="InterPro"/>
</dbReference>
<organism evidence="17 18">
    <name type="scientific">Bartonella doshiae</name>
    <dbReference type="NCBI Taxonomy" id="33044"/>
    <lineage>
        <taxon>Bacteria</taxon>
        <taxon>Pseudomonadati</taxon>
        <taxon>Pseudomonadota</taxon>
        <taxon>Alphaproteobacteria</taxon>
        <taxon>Hyphomicrobiales</taxon>
        <taxon>Bartonellaceae</taxon>
        <taxon>Bartonella</taxon>
    </lineage>
</organism>
<dbReference type="SUPFAM" id="SSF52374">
    <property type="entry name" value="Nucleotidylyl transferase"/>
    <property type="match status" value="1"/>
</dbReference>
<dbReference type="InterPro" id="IPR015865">
    <property type="entry name" value="Riboflavin_kinase_bac/euk"/>
</dbReference>
<evidence type="ECO:0000256" key="4">
    <source>
        <dbReference type="ARBA" id="ARBA00022630"/>
    </source>
</evidence>
<protein>
    <recommendedName>
        <fullName evidence="15">Riboflavin biosynthesis protein</fullName>
    </recommendedName>
    <domain>
        <recommendedName>
            <fullName evidence="15">Riboflavin kinase</fullName>
            <ecNumber evidence="15">2.7.1.26</ecNumber>
        </recommendedName>
        <alternativeName>
            <fullName evidence="15">Flavokinase</fullName>
        </alternativeName>
    </domain>
    <domain>
        <recommendedName>
            <fullName evidence="15">FMN adenylyltransferase</fullName>
            <ecNumber evidence="15">2.7.7.2</ecNumber>
        </recommendedName>
        <alternativeName>
            <fullName evidence="15">FAD pyrophosphorylase</fullName>
        </alternativeName>
        <alternativeName>
            <fullName evidence="15">FAD synthase</fullName>
        </alternativeName>
    </domain>
</protein>
<dbReference type="PANTHER" id="PTHR22749">
    <property type="entry name" value="RIBOFLAVIN KINASE/FMN ADENYLYLTRANSFERASE"/>
    <property type="match status" value="1"/>
</dbReference>
<keyword evidence="8 15" id="KW-0547">Nucleotide-binding</keyword>
<dbReference type="PIRSF" id="PIRSF004491">
    <property type="entry name" value="FAD_Synth"/>
    <property type="match status" value="1"/>
</dbReference>
<name>A0A380ZFU8_BARDO</name>
<evidence type="ECO:0000256" key="9">
    <source>
        <dbReference type="ARBA" id="ARBA00022777"/>
    </source>
</evidence>
<evidence type="ECO:0000313" key="17">
    <source>
        <dbReference type="EMBL" id="SUV45420.1"/>
    </source>
</evidence>
<comment type="catalytic activity">
    <reaction evidence="13 15">
        <text>riboflavin + ATP = FMN + ADP + H(+)</text>
        <dbReference type="Rhea" id="RHEA:14357"/>
        <dbReference type="ChEBI" id="CHEBI:15378"/>
        <dbReference type="ChEBI" id="CHEBI:30616"/>
        <dbReference type="ChEBI" id="CHEBI:57986"/>
        <dbReference type="ChEBI" id="CHEBI:58210"/>
        <dbReference type="ChEBI" id="CHEBI:456216"/>
        <dbReference type="EC" id="2.7.1.26"/>
    </reaction>
</comment>
<dbReference type="SUPFAM" id="SSF82114">
    <property type="entry name" value="Riboflavin kinase-like"/>
    <property type="match status" value="1"/>
</dbReference>
<comment type="function">
    <text evidence="1">Catalyzes the phosphorylation of riboflavin to FMN followed by the adenylation of FMN to FAD.</text>
</comment>
<evidence type="ECO:0000256" key="13">
    <source>
        <dbReference type="ARBA" id="ARBA00047880"/>
    </source>
</evidence>
<dbReference type="AlphaFoldDB" id="A0A380ZFU8"/>
<keyword evidence="4 15" id="KW-0285">Flavoprotein</keyword>
<dbReference type="InterPro" id="IPR002606">
    <property type="entry name" value="Riboflavin_kinase_bac"/>
</dbReference>
<dbReference type="InterPro" id="IPR023465">
    <property type="entry name" value="Riboflavin_kinase_dom_sf"/>
</dbReference>
<keyword evidence="12" id="KW-0511">Multifunctional enzyme</keyword>
<evidence type="ECO:0000256" key="6">
    <source>
        <dbReference type="ARBA" id="ARBA00022679"/>
    </source>
</evidence>
<keyword evidence="11 15" id="KW-0067">ATP-binding</keyword>
<dbReference type="EC" id="2.7.1.26" evidence="15"/>
<dbReference type="GO" id="GO:0008531">
    <property type="term" value="F:riboflavin kinase activity"/>
    <property type="evidence" value="ECO:0007669"/>
    <property type="project" value="UniProtKB-UniRule"/>
</dbReference>
<comment type="catalytic activity">
    <reaction evidence="14 15">
        <text>FMN + ATP + H(+) = FAD + diphosphate</text>
        <dbReference type="Rhea" id="RHEA:17237"/>
        <dbReference type="ChEBI" id="CHEBI:15378"/>
        <dbReference type="ChEBI" id="CHEBI:30616"/>
        <dbReference type="ChEBI" id="CHEBI:33019"/>
        <dbReference type="ChEBI" id="CHEBI:57692"/>
        <dbReference type="ChEBI" id="CHEBI:58210"/>
        <dbReference type="EC" id="2.7.7.2"/>
    </reaction>
</comment>
<keyword evidence="10 15" id="KW-0274">FAD</keyword>
<feature type="domain" description="Riboflavin kinase" evidence="16">
    <location>
        <begin position="190"/>
        <end position="315"/>
    </location>
</feature>
<evidence type="ECO:0000256" key="1">
    <source>
        <dbReference type="ARBA" id="ARBA00002121"/>
    </source>
</evidence>
<gene>
    <name evidence="17" type="primary">ribF</name>
    <name evidence="17" type="ORF">NCTC12862_01158</name>
</gene>
<dbReference type="FunFam" id="3.40.50.620:FF:000021">
    <property type="entry name" value="Riboflavin biosynthesis protein"/>
    <property type="match status" value="1"/>
</dbReference>
<dbReference type="OrthoDB" id="9803667at2"/>
<dbReference type="RefSeq" id="WP_004857392.1">
    <property type="nucleotide sequence ID" value="NZ_CACVBH010000010.1"/>
</dbReference>
<dbReference type="Pfam" id="PF06574">
    <property type="entry name" value="FAD_syn"/>
    <property type="match status" value="1"/>
</dbReference>
<evidence type="ECO:0000256" key="2">
    <source>
        <dbReference type="ARBA" id="ARBA00004726"/>
    </source>
</evidence>
<keyword evidence="5 15" id="KW-0288">FMN</keyword>
<dbReference type="NCBIfam" id="NF004160">
    <property type="entry name" value="PRK05627.1-3"/>
    <property type="match status" value="1"/>
</dbReference>
<evidence type="ECO:0000313" key="18">
    <source>
        <dbReference type="Proteomes" id="UP000254950"/>
    </source>
</evidence>
<keyword evidence="9 15" id="KW-0418">Kinase</keyword>
<comment type="pathway">
    <text evidence="2 15">Cofactor biosynthesis; FAD biosynthesis; FAD from FMN: step 1/1.</text>
</comment>
<evidence type="ECO:0000256" key="5">
    <source>
        <dbReference type="ARBA" id="ARBA00022643"/>
    </source>
</evidence>
<reference evidence="17 18" key="1">
    <citation type="submission" date="2018-06" db="EMBL/GenBank/DDBJ databases">
        <authorList>
            <consortium name="Pathogen Informatics"/>
            <person name="Doyle S."/>
        </authorList>
    </citation>
    <scope>NUCLEOTIDE SEQUENCE [LARGE SCALE GENOMIC DNA]</scope>
    <source>
        <strain evidence="17 18">NCTC12862</strain>
    </source>
</reference>
<dbReference type="InterPro" id="IPR023468">
    <property type="entry name" value="Riboflavin_kinase"/>
</dbReference>
<dbReference type="UniPathway" id="UPA00276">
    <property type="reaction ID" value="UER00406"/>
</dbReference>
<evidence type="ECO:0000256" key="8">
    <source>
        <dbReference type="ARBA" id="ARBA00022741"/>
    </source>
</evidence>
<comment type="pathway">
    <text evidence="3 15">Cofactor biosynthesis; FMN biosynthesis; FMN from riboflavin (ATP route): step 1/1.</text>
</comment>
<dbReference type="GO" id="GO:0005524">
    <property type="term" value="F:ATP binding"/>
    <property type="evidence" value="ECO:0007669"/>
    <property type="project" value="UniProtKB-UniRule"/>
</dbReference>
<keyword evidence="6 15" id="KW-0808">Transferase</keyword>
<dbReference type="GO" id="GO:0003919">
    <property type="term" value="F:FMN adenylyltransferase activity"/>
    <property type="evidence" value="ECO:0007669"/>
    <property type="project" value="UniProtKB-UniRule"/>
</dbReference>
<keyword evidence="7 15" id="KW-0548">Nucleotidyltransferase</keyword>
<evidence type="ECO:0000256" key="14">
    <source>
        <dbReference type="ARBA" id="ARBA00049494"/>
    </source>
</evidence>
<dbReference type="UniPathway" id="UPA00277">
    <property type="reaction ID" value="UER00407"/>
</dbReference>
<dbReference type="Proteomes" id="UP000254950">
    <property type="component" value="Unassembled WGS sequence"/>
</dbReference>
<dbReference type="GO" id="GO:0009398">
    <property type="term" value="P:FMN biosynthetic process"/>
    <property type="evidence" value="ECO:0007669"/>
    <property type="project" value="UniProtKB-UniRule"/>
</dbReference>
<sequence>MSDFLRLQGINMLPVAWQGAVLALGNFDGVHCGHQAVLKKALDLARARNKPALVLTFEPHPRSFFQRSAPVDRLTEAAEKAEIFKILGFHGVVEQPFDAHFATLSADEFINVILKQVFDVSIVVTGENFQFGHQKSGNVQFLSQRGKKYGFEVVQIPCLSIPKEQQQLMISSSFIRQLLSQGQVEKAAHLLGYHYRIRSNIIQGEKLGRLLGFPTANQMLSPQTSLAHGVYAVRLRRANGVLYDGVASFGCRPTVLKDGIPLLETYLFDFNDDLYGESCTVSFLQFLRKQEKFDGLEPLIAQMQCDEKAAKEILMTIQPLSQLDRLLTFKNAS</sequence>
<comment type="similarity">
    <text evidence="15">Belongs to the ribF family.</text>
</comment>
<accession>A0A380ZFU8</accession>
<evidence type="ECO:0000256" key="3">
    <source>
        <dbReference type="ARBA" id="ARBA00005201"/>
    </source>
</evidence>
<dbReference type="Pfam" id="PF01687">
    <property type="entry name" value="Flavokinase"/>
    <property type="match status" value="1"/>
</dbReference>